<dbReference type="InterPro" id="IPR011161">
    <property type="entry name" value="MHC_I-like_Ag-recog"/>
</dbReference>
<accession>G3CLE8</accession>
<keyword evidence="4" id="KW-0472">Membrane</keyword>
<keyword evidence="1" id="KW-0325">Glycoprotein</keyword>
<dbReference type="InterPro" id="IPR013783">
    <property type="entry name" value="Ig-like_fold"/>
</dbReference>
<dbReference type="InterPro" id="IPR011162">
    <property type="entry name" value="MHC_I/II-like_Ag-recog"/>
</dbReference>
<dbReference type="SUPFAM" id="SSF48726">
    <property type="entry name" value="Immunoglobulin"/>
    <property type="match status" value="1"/>
</dbReference>
<keyword evidence="4" id="KW-1133">Transmembrane helix</keyword>
<protein>
    <submittedName>
        <fullName evidence="7">MHC class IA antigen</fullName>
    </submittedName>
</protein>
<dbReference type="Pfam" id="PF07654">
    <property type="entry name" value="C1-set"/>
    <property type="match status" value="1"/>
</dbReference>
<dbReference type="InterPro" id="IPR036179">
    <property type="entry name" value="Ig-like_dom_sf"/>
</dbReference>
<reference evidence="7" key="1">
    <citation type="journal article" date="2014" name="Vet. Immunol. Immunopathol.">
        <title>Molecular cloning, organization, expression and 3D structural analysis of the MHC class Ia gene in the whitespotted bamboo shark (Chiloscyllium plagiosum).</title>
        <authorList>
            <person name="Shen T."/>
            <person name="Lei M."/>
            <person name="Wang J."/>
            <person name="He X."/>
            <person name="Li X."/>
            <person name="Li J."/>
        </authorList>
    </citation>
    <scope>NUCLEOTIDE SEQUENCE</scope>
</reference>
<evidence type="ECO:0000256" key="4">
    <source>
        <dbReference type="SAM" id="Phobius"/>
    </source>
</evidence>
<evidence type="ECO:0000313" key="7">
    <source>
        <dbReference type="EMBL" id="ADM21329.1"/>
    </source>
</evidence>
<dbReference type="InterPro" id="IPR003597">
    <property type="entry name" value="Ig_C1-set"/>
</dbReference>
<dbReference type="PROSITE" id="PS00290">
    <property type="entry name" value="IG_MHC"/>
    <property type="match status" value="1"/>
</dbReference>
<evidence type="ECO:0000256" key="5">
    <source>
        <dbReference type="SAM" id="SignalP"/>
    </source>
</evidence>
<proteinExistence type="inferred from homology"/>
<dbReference type="SUPFAM" id="SSF54452">
    <property type="entry name" value="MHC antigen-recognition domain"/>
    <property type="match status" value="1"/>
</dbReference>
<dbReference type="EMBL" id="HQ023244">
    <property type="protein sequence ID" value="ADM21329.1"/>
    <property type="molecule type" value="Genomic_DNA"/>
</dbReference>
<comment type="similarity">
    <text evidence="2">Belongs to the MHC class I family.</text>
</comment>
<feature type="transmembrane region" description="Helical" evidence="4">
    <location>
        <begin position="290"/>
        <end position="314"/>
    </location>
</feature>
<dbReference type="PANTHER" id="PTHR16675:SF193">
    <property type="entry name" value="LOC571647 PROTEIN-RELATED"/>
    <property type="match status" value="1"/>
</dbReference>
<dbReference type="Pfam" id="PF00129">
    <property type="entry name" value="MHC_I"/>
    <property type="match status" value="1"/>
</dbReference>
<evidence type="ECO:0000259" key="6">
    <source>
        <dbReference type="PROSITE" id="PS50835"/>
    </source>
</evidence>
<feature type="region of interest" description="Disordered" evidence="3">
    <location>
        <begin position="318"/>
        <end position="343"/>
    </location>
</feature>
<dbReference type="AlphaFoldDB" id="G3CLE8"/>
<dbReference type="InterPro" id="IPR050208">
    <property type="entry name" value="MHC_class-I_related"/>
</dbReference>
<dbReference type="InterPro" id="IPR007110">
    <property type="entry name" value="Ig-like_dom"/>
</dbReference>
<dbReference type="Gene3D" id="2.60.40.10">
    <property type="entry name" value="Immunoglobulins"/>
    <property type="match status" value="1"/>
</dbReference>
<dbReference type="PANTHER" id="PTHR16675">
    <property type="entry name" value="MHC CLASS I-RELATED"/>
    <property type="match status" value="1"/>
</dbReference>
<feature type="chain" id="PRO_5003443004" evidence="5">
    <location>
        <begin position="18"/>
        <end position="343"/>
    </location>
</feature>
<dbReference type="PROSITE" id="PS50835">
    <property type="entry name" value="IG_LIKE"/>
    <property type="match status" value="1"/>
</dbReference>
<dbReference type="GO" id="GO:0005615">
    <property type="term" value="C:extracellular space"/>
    <property type="evidence" value="ECO:0007669"/>
    <property type="project" value="TreeGrafter"/>
</dbReference>
<dbReference type="SMART" id="SM00407">
    <property type="entry name" value="IGc1"/>
    <property type="match status" value="1"/>
</dbReference>
<keyword evidence="5" id="KW-0732">Signal</keyword>
<dbReference type="GO" id="GO:0006955">
    <property type="term" value="P:immune response"/>
    <property type="evidence" value="ECO:0007669"/>
    <property type="project" value="TreeGrafter"/>
</dbReference>
<evidence type="ECO:0000256" key="3">
    <source>
        <dbReference type="SAM" id="MobiDB-lite"/>
    </source>
</evidence>
<keyword evidence="4" id="KW-0812">Transmembrane</keyword>
<dbReference type="Gene3D" id="3.30.500.10">
    <property type="entry name" value="MHC class I-like antigen recognition-like"/>
    <property type="match status" value="1"/>
</dbReference>
<evidence type="ECO:0000256" key="1">
    <source>
        <dbReference type="ARBA" id="ARBA00023180"/>
    </source>
</evidence>
<dbReference type="FunFam" id="3.30.500.10:FF:000001">
    <property type="entry name" value="H-2 class I histocompatibility antigen, alpha chain"/>
    <property type="match status" value="1"/>
</dbReference>
<dbReference type="PRINTS" id="PR01638">
    <property type="entry name" value="MHCCLASSI"/>
</dbReference>
<dbReference type="InterPro" id="IPR003006">
    <property type="entry name" value="Ig/MHC_CS"/>
</dbReference>
<feature type="domain" description="Ig-like" evidence="6">
    <location>
        <begin position="198"/>
        <end position="273"/>
    </location>
</feature>
<dbReference type="GO" id="GO:0009897">
    <property type="term" value="C:external side of plasma membrane"/>
    <property type="evidence" value="ECO:0007669"/>
    <property type="project" value="TreeGrafter"/>
</dbReference>
<dbReference type="InterPro" id="IPR001039">
    <property type="entry name" value="MHC_I_a_a1/a2"/>
</dbReference>
<feature type="compositionally biased region" description="Basic and acidic residues" evidence="3">
    <location>
        <begin position="320"/>
        <end position="334"/>
    </location>
</feature>
<sequence>MMMRLILLVFLCGGASAASHWYRYFYTWVSGVSEFPEFVSLGYLDDKELNYYASGMKEVVSRHKVMDAAADPDFYRRNTQISRGEEAVGKANIQTLRDRTNQSGGIHTFQLMYGCELREDGTTGGFIQYDWDGRDFVNFDKDRMVWVTPVSWGEITKNKLDKDTAGNQQDKGYLEGMCIDWLNKYLKYGQEQLRPVKPSVTLTPVRDNKDLSCIATGFYPQAVPIEVNRDGVRIGDSESTGIRPNHDGSYQIHKRMEFDPHSQAKYSCEVEHSGLGQKLVVFYEPKSSSIVPIVIGIVVALLVIIAVIAGVVWYRKKAGSKADYKPAKSSDRGESSSNSSANA</sequence>
<evidence type="ECO:0000256" key="2">
    <source>
        <dbReference type="RuleBase" id="RU004439"/>
    </source>
</evidence>
<name>G3CLE8_9CHON</name>
<feature type="signal peptide" evidence="5">
    <location>
        <begin position="1"/>
        <end position="17"/>
    </location>
</feature>
<organism evidence="7">
    <name type="scientific">Chiloscyllium plagiosum</name>
    <name type="common">whitespotted bambooshark</name>
    <dbReference type="NCBI Taxonomy" id="36176"/>
    <lineage>
        <taxon>Eukaryota</taxon>
        <taxon>Metazoa</taxon>
        <taxon>Chordata</taxon>
        <taxon>Craniata</taxon>
        <taxon>Vertebrata</taxon>
        <taxon>Chondrichthyes</taxon>
        <taxon>Elasmobranchii</taxon>
        <taxon>Galeomorphii</taxon>
        <taxon>Galeoidea</taxon>
        <taxon>Orectolobiformes</taxon>
        <taxon>Hemiscylliidae</taxon>
        <taxon>Chiloscyllium</taxon>
    </lineage>
</organism>
<dbReference type="InterPro" id="IPR037055">
    <property type="entry name" value="MHC_I-like_Ag-recog_sf"/>
</dbReference>